<dbReference type="AlphaFoldDB" id="A0A835LJR2"/>
<dbReference type="Pfam" id="PF02493">
    <property type="entry name" value="MORN"/>
    <property type="match status" value="8"/>
</dbReference>
<dbReference type="PIRSF" id="PIRSF037274">
    <property type="entry name" value="PIP5K_plant_prd"/>
    <property type="match status" value="1"/>
</dbReference>
<dbReference type="GO" id="GO:0005524">
    <property type="term" value="F:ATP binding"/>
    <property type="evidence" value="ECO:0007669"/>
    <property type="project" value="UniProtKB-UniRule"/>
</dbReference>
<dbReference type="GO" id="GO:0005886">
    <property type="term" value="C:plasma membrane"/>
    <property type="evidence" value="ECO:0007669"/>
    <property type="project" value="TreeGrafter"/>
</dbReference>
<gene>
    <name evidence="9" type="ORF">IFM89_028831</name>
</gene>
<dbReference type="Gene3D" id="3.30.810.10">
    <property type="entry name" value="2-Layer Sandwich"/>
    <property type="match status" value="2"/>
</dbReference>
<accession>A0A835LJR2</accession>
<evidence type="ECO:0000256" key="5">
    <source>
        <dbReference type="ARBA" id="ARBA00022777"/>
    </source>
</evidence>
<name>A0A835LJR2_9MAGN</name>
<dbReference type="SUPFAM" id="SSF56104">
    <property type="entry name" value="SAICAR synthase-like"/>
    <property type="match status" value="2"/>
</dbReference>
<dbReference type="SMART" id="SM00330">
    <property type="entry name" value="PIPKc"/>
    <property type="match status" value="1"/>
</dbReference>
<dbReference type="GO" id="GO:0016308">
    <property type="term" value="F:1-phosphatidylinositol-4-phosphate 5-kinase activity"/>
    <property type="evidence" value="ECO:0007669"/>
    <property type="project" value="UniProtKB-EC"/>
</dbReference>
<dbReference type="EMBL" id="JADFTS010000008">
    <property type="protein sequence ID" value="KAF9594174.1"/>
    <property type="molecule type" value="Genomic_DNA"/>
</dbReference>
<dbReference type="PROSITE" id="PS51455">
    <property type="entry name" value="PIPK"/>
    <property type="match status" value="1"/>
</dbReference>
<dbReference type="PANTHER" id="PTHR23086:SF8">
    <property type="entry name" value="PHOSPHATIDYLINOSITOL 5-PHOSPHATE 4-KINASE, ISOFORM A"/>
    <property type="match status" value="1"/>
</dbReference>
<dbReference type="InterPro" id="IPR017163">
    <property type="entry name" value="PIno-4-P-5_kinase_pln"/>
</dbReference>
<dbReference type="Pfam" id="PF01504">
    <property type="entry name" value="PIP5K"/>
    <property type="match status" value="2"/>
</dbReference>
<dbReference type="InterPro" id="IPR023610">
    <property type="entry name" value="PInositol-4/5-P-5/4-kinase"/>
</dbReference>
<evidence type="ECO:0000256" key="3">
    <source>
        <dbReference type="ARBA" id="ARBA00022737"/>
    </source>
</evidence>
<dbReference type="Gene3D" id="2.20.110.10">
    <property type="entry name" value="Histone H3 K4-specific methyltransferase SET7/9 N-terminal domain"/>
    <property type="match status" value="3"/>
</dbReference>
<dbReference type="GO" id="GO:0046854">
    <property type="term" value="P:phosphatidylinositol phosphate biosynthetic process"/>
    <property type="evidence" value="ECO:0007669"/>
    <property type="project" value="TreeGrafter"/>
</dbReference>
<dbReference type="CDD" id="cd17302">
    <property type="entry name" value="PIPKc_AtPIP5K_like"/>
    <property type="match status" value="1"/>
</dbReference>
<dbReference type="InterPro" id="IPR027484">
    <property type="entry name" value="PInositol-4-P-5-kinase_N"/>
</dbReference>
<dbReference type="FunFam" id="3.30.800.10:FF:000003">
    <property type="entry name" value="Phosphatidylinositol 4-phosphate 5-kinase"/>
    <property type="match status" value="1"/>
</dbReference>
<proteinExistence type="predicted"/>
<keyword evidence="4 7" id="KW-0547">Nucleotide-binding</keyword>
<dbReference type="Proteomes" id="UP000631114">
    <property type="component" value="Unassembled WGS sequence"/>
</dbReference>
<comment type="caution">
    <text evidence="9">The sequence shown here is derived from an EMBL/GenBank/DDBJ whole genome shotgun (WGS) entry which is preliminary data.</text>
</comment>
<keyword evidence="5 7" id="KW-0418">Kinase</keyword>
<dbReference type="EC" id="2.7.1.68" evidence="1"/>
<organism evidence="9 10">
    <name type="scientific">Coptis chinensis</name>
    <dbReference type="NCBI Taxonomy" id="261450"/>
    <lineage>
        <taxon>Eukaryota</taxon>
        <taxon>Viridiplantae</taxon>
        <taxon>Streptophyta</taxon>
        <taxon>Embryophyta</taxon>
        <taxon>Tracheophyta</taxon>
        <taxon>Spermatophyta</taxon>
        <taxon>Magnoliopsida</taxon>
        <taxon>Ranunculales</taxon>
        <taxon>Ranunculaceae</taxon>
        <taxon>Coptidoideae</taxon>
        <taxon>Coptis</taxon>
    </lineage>
</organism>
<evidence type="ECO:0000256" key="4">
    <source>
        <dbReference type="ARBA" id="ARBA00022741"/>
    </source>
</evidence>
<evidence type="ECO:0000256" key="2">
    <source>
        <dbReference type="ARBA" id="ARBA00022679"/>
    </source>
</evidence>
<dbReference type="OrthoDB" id="70770at2759"/>
<dbReference type="InterPro" id="IPR027483">
    <property type="entry name" value="PInositol-4-P-4/5-kinase_C_sf"/>
</dbReference>
<keyword evidence="10" id="KW-1185">Reference proteome</keyword>
<keyword evidence="2 7" id="KW-0808">Transferase</keyword>
<evidence type="ECO:0000313" key="9">
    <source>
        <dbReference type="EMBL" id="KAF9594174.1"/>
    </source>
</evidence>
<dbReference type="InterPro" id="IPR003409">
    <property type="entry name" value="MORN"/>
</dbReference>
<protein>
    <recommendedName>
        <fullName evidence="1">1-phosphatidylinositol-4-phosphate 5-kinase</fullName>
        <ecNumber evidence="1">2.7.1.68</ecNumber>
    </recommendedName>
</protein>
<evidence type="ECO:0000256" key="1">
    <source>
        <dbReference type="ARBA" id="ARBA00012172"/>
    </source>
</evidence>
<dbReference type="SUPFAM" id="SSF82185">
    <property type="entry name" value="Histone H3 K4-specific methyltransferase SET7/9 N-terminal domain"/>
    <property type="match status" value="1"/>
</dbReference>
<dbReference type="SMART" id="SM00698">
    <property type="entry name" value="MORN"/>
    <property type="match status" value="8"/>
</dbReference>
<dbReference type="Gene3D" id="3.30.800.10">
    <property type="entry name" value="Phosphatidylinositol Phosphate Kinase II Beta"/>
    <property type="match status" value="1"/>
</dbReference>
<evidence type="ECO:0000313" key="10">
    <source>
        <dbReference type="Proteomes" id="UP000631114"/>
    </source>
</evidence>
<keyword evidence="6 7" id="KW-0067">ATP-binding</keyword>
<sequence>MSGPVALVGKVEGLSHTERTRSLEITSFDDKDLVVANGQFPHLSETAGFRVGEILLPHGDSYSGSLLGNMPEGLGKYIWSDGCIYEGEWRRGMRHGVGKTQWPSGAVYEGEFSSDYMHGSGTYIGHDKISYRGRFRLNLKHGLGYQTYPNGDVFEGSWIQGTTEGPGKYIWANGNVYMGSMKGGKMSGKGTLTWITGDSFEGSWLDGIMHGFGVYEWCDGGRYVGTWTRGLKDGKGAFYPSGSKLPAAQELYLNALRKRGLLPDMRKQSHGSNIRHASSVDFGNVKIVENYGSRPGSSDKLREGNLLNLEQSQSRNVALERRWSLEVAIEKVIGNDMSLNSGDSVLEGSKRDDYENAPILEREYMQGVLISELVLNSSFSSSSKRALRRTRKLAKEIKRPGEAIIKGHRSYDLMLSLQLGIRYTVGKITPIQRREVRASDFGPRASFWMHFPKAGSQLTPTHQSEDFKWKDYCPMVFRNLREMFKIDAADYMMSICGNDALRELSSPGKSGSVFFLSQDDRFMIKTLRKSEVKVLLRMLPDYHHHVRTYENTLITKFFGLHRIKPTSGQKFRFVVMGNMFCTELRIHRRFDLKGSSLGRSADKVEIDENTILKDLDLNYCFYLEPSWRESLLKGPAGGIVGGCAGTVASPLVFPPDLPGGSTAGEPELLLENKYIELCHGPRQIEIDSRFLETQHIMDYSLLLGVHYRAPQHLRSLTSYQRTLTADRLAVLVEDAQEEEISNYPQGLVLVPRETDNESVVVGPHIRGSRLRASAVGDEEVDLLLPGTASRLQIQLGVNMPARAELLPGEEAQWFHEVYDVVLYLGIIDILQDYNMGKKIEHAYKSLQFDSLSISAVDPVFYSRRFLEFIQKVFPPNS</sequence>
<dbReference type="PANTHER" id="PTHR23086">
    <property type="entry name" value="PHOSPHATIDYLINOSITOL-4-PHOSPHATE 5-KINASE"/>
    <property type="match status" value="1"/>
</dbReference>
<dbReference type="InterPro" id="IPR002498">
    <property type="entry name" value="PInositol-4-P-4/5-kinase_core"/>
</dbReference>
<keyword evidence="3" id="KW-0677">Repeat</keyword>
<evidence type="ECO:0000259" key="8">
    <source>
        <dbReference type="PROSITE" id="PS51455"/>
    </source>
</evidence>
<reference evidence="9 10" key="1">
    <citation type="submission" date="2020-10" db="EMBL/GenBank/DDBJ databases">
        <title>The Coptis chinensis genome and diversification of protoberbering-type alkaloids.</title>
        <authorList>
            <person name="Wang B."/>
            <person name="Shu S."/>
            <person name="Song C."/>
            <person name="Liu Y."/>
        </authorList>
    </citation>
    <scope>NUCLEOTIDE SEQUENCE [LARGE SCALE GENOMIC DNA]</scope>
    <source>
        <strain evidence="9">HL-2020</strain>
        <tissue evidence="9">Leaf</tissue>
    </source>
</reference>
<evidence type="ECO:0000256" key="6">
    <source>
        <dbReference type="ARBA" id="ARBA00022840"/>
    </source>
</evidence>
<feature type="domain" description="PIPK" evidence="8">
    <location>
        <begin position="407"/>
        <end position="873"/>
    </location>
</feature>
<evidence type="ECO:0000256" key="7">
    <source>
        <dbReference type="PROSITE-ProRule" id="PRU00781"/>
    </source>
</evidence>